<gene>
    <name evidence="1" type="ORF">IHE45_07G054100</name>
</gene>
<evidence type="ECO:0000313" key="2">
    <source>
        <dbReference type="Proteomes" id="UP000827976"/>
    </source>
</evidence>
<evidence type="ECO:0000313" key="1">
    <source>
        <dbReference type="EMBL" id="KAH7677004.1"/>
    </source>
</evidence>
<protein>
    <submittedName>
        <fullName evidence="1">Nucleic acid-binding proteins protein</fullName>
    </submittedName>
</protein>
<keyword evidence="2" id="KW-1185">Reference proteome</keyword>
<dbReference type="Proteomes" id="UP000827976">
    <property type="component" value="Chromosome 7"/>
</dbReference>
<reference evidence="2" key="1">
    <citation type="journal article" date="2022" name="Nat. Commun.">
        <title>Chromosome evolution and the genetic basis of agronomically important traits in greater yam.</title>
        <authorList>
            <person name="Bredeson J.V."/>
            <person name="Lyons J.B."/>
            <person name="Oniyinde I.O."/>
            <person name="Okereke N.R."/>
            <person name="Kolade O."/>
            <person name="Nnabue I."/>
            <person name="Nwadili C.O."/>
            <person name="Hribova E."/>
            <person name="Parker M."/>
            <person name="Nwogha J."/>
            <person name="Shu S."/>
            <person name="Carlson J."/>
            <person name="Kariba R."/>
            <person name="Muthemba S."/>
            <person name="Knop K."/>
            <person name="Barton G.J."/>
            <person name="Sherwood A.V."/>
            <person name="Lopez-Montes A."/>
            <person name="Asiedu R."/>
            <person name="Jamnadass R."/>
            <person name="Muchugi A."/>
            <person name="Goodstein D."/>
            <person name="Egesi C.N."/>
            <person name="Featherston J."/>
            <person name="Asfaw A."/>
            <person name="Simpson G.G."/>
            <person name="Dolezel J."/>
            <person name="Hendre P.S."/>
            <person name="Van Deynze A."/>
            <person name="Kumar P.L."/>
            <person name="Obidiegwu J.E."/>
            <person name="Bhattacharjee R."/>
            <person name="Rokhsar D.S."/>
        </authorList>
    </citation>
    <scope>NUCLEOTIDE SEQUENCE [LARGE SCALE GENOMIC DNA]</scope>
    <source>
        <strain evidence="2">cv. TDa95/00328</strain>
    </source>
</reference>
<organism evidence="1 2">
    <name type="scientific">Dioscorea alata</name>
    <name type="common">Purple yam</name>
    <dbReference type="NCBI Taxonomy" id="55571"/>
    <lineage>
        <taxon>Eukaryota</taxon>
        <taxon>Viridiplantae</taxon>
        <taxon>Streptophyta</taxon>
        <taxon>Embryophyta</taxon>
        <taxon>Tracheophyta</taxon>
        <taxon>Spermatophyta</taxon>
        <taxon>Magnoliopsida</taxon>
        <taxon>Liliopsida</taxon>
        <taxon>Dioscoreales</taxon>
        <taxon>Dioscoreaceae</taxon>
        <taxon>Dioscorea</taxon>
    </lineage>
</organism>
<proteinExistence type="predicted"/>
<comment type="caution">
    <text evidence="1">The sequence shown here is derived from an EMBL/GenBank/DDBJ whole genome shotgun (WGS) entry which is preliminary data.</text>
</comment>
<name>A0ACB7VRE8_DIOAL</name>
<dbReference type="EMBL" id="CM037017">
    <property type="protein sequence ID" value="KAH7677004.1"/>
    <property type="molecule type" value="Genomic_DNA"/>
</dbReference>
<accession>A0ACB7VRE8</accession>
<sequence length="161" mass="18404">MDPILSVHIKLLAVDLLSLNVQSYGPLTFTHKNRPIARAESLGVVVSRERKDKFLKFLVDDGTGCIPCILWLNHHSFAQRSHPIDLELKARMALEYAEKIQLGLLVRVRGRITVFMGVIQITVADVVLERDPNMELLHWLDCIRMSRRYSDVNTLSRQSIS</sequence>